<dbReference type="InterPro" id="IPR003591">
    <property type="entry name" value="Leu-rich_rpt_typical-subtyp"/>
</dbReference>
<dbReference type="Gene3D" id="3.80.10.10">
    <property type="entry name" value="Ribonuclease Inhibitor"/>
    <property type="match status" value="1"/>
</dbReference>
<evidence type="ECO:0000256" key="1">
    <source>
        <dbReference type="ARBA" id="ARBA00022614"/>
    </source>
</evidence>
<reference evidence="5" key="1">
    <citation type="submission" date="2021-07" db="EMBL/GenBank/DDBJ databases">
        <authorList>
            <person name="Catto M.A."/>
            <person name="Jacobson A."/>
            <person name="Kennedy G."/>
            <person name="Labadie P."/>
            <person name="Hunt B.G."/>
            <person name="Srinivasan R."/>
        </authorList>
    </citation>
    <scope>NUCLEOTIDE SEQUENCE</scope>
    <source>
        <strain evidence="5">PL_HMW_Pooled</strain>
        <tissue evidence="5">Head</tissue>
    </source>
</reference>
<evidence type="ECO:0000256" key="2">
    <source>
        <dbReference type="ARBA" id="ARBA00022729"/>
    </source>
</evidence>
<feature type="region of interest" description="Disordered" evidence="4">
    <location>
        <begin position="1"/>
        <end position="24"/>
    </location>
</feature>
<dbReference type="AlphaFoldDB" id="A0AAE1I4D7"/>
<feature type="non-terminal residue" evidence="5">
    <location>
        <position position="1"/>
    </location>
</feature>
<dbReference type="GO" id="GO:0005615">
    <property type="term" value="C:extracellular space"/>
    <property type="evidence" value="ECO:0007669"/>
    <property type="project" value="TreeGrafter"/>
</dbReference>
<dbReference type="InterPro" id="IPR001611">
    <property type="entry name" value="Leu-rich_rpt"/>
</dbReference>
<keyword evidence="2" id="KW-0732">Signal</keyword>
<keyword evidence="1" id="KW-0433">Leucine-rich repeat</keyword>
<dbReference type="PANTHER" id="PTHR24373:SF370">
    <property type="entry name" value="FISH-LIPS, ISOFORM E"/>
    <property type="match status" value="1"/>
</dbReference>
<feature type="compositionally biased region" description="Basic and acidic residues" evidence="4">
    <location>
        <begin position="13"/>
        <end position="22"/>
    </location>
</feature>
<comment type="caution">
    <text evidence="5">The sequence shown here is derived from an EMBL/GenBank/DDBJ whole genome shotgun (WGS) entry which is preliminary data.</text>
</comment>
<dbReference type="InterPro" id="IPR050328">
    <property type="entry name" value="Dev_Immune_Receptor"/>
</dbReference>
<dbReference type="SUPFAM" id="SSF52058">
    <property type="entry name" value="L domain-like"/>
    <property type="match status" value="1"/>
</dbReference>
<dbReference type="Proteomes" id="UP001219518">
    <property type="component" value="Unassembled WGS sequence"/>
</dbReference>
<keyword evidence="6" id="KW-1185">Reference proteome</keyword>
<gene>
    <name evidence="5" type="ORF">KUF71_011488</name>
</gene>
<dbReference type="EMBL" id="JAHWGI010001434">
    <property type="protein sequence ID" value="KAK3932160.1"/>
    <property type="molecule type" value="Genomic_DNA"/>
</dbReference>
<dbReference type="SMART" id="SM00369">
    <property type="entry name" value="LRR_TYP"/>
    <property type="match status" value="3"/>
</dbReference>
<dbReference type="InterPro" id="IPR032675">
    <property type="entry name" value="LRR_dom_sf"/>
</dbReference>
<evidence type="ECO:0000256" key="3">
    <source>
        <dbReference type="ARBA" id="ARBA00022737"/>
    </source>
</evidence>
<reference evidence="5" key="2">
    <citation type="journal article" date="2023" name="BMC Genomics">
        <title>Pest status, molecular evolution, and epigenetic factors derived from the genome assembly of Frankliniella fusca, a thysanopteran phytovirus vector.</title>
        <authorList>
            <person name="Catto M.A."/>
            <person name="Labadie P.E."/>
            <person name="Jacobson A.L."/>
            <person name="Kennedy G.G."/>
            <person name="Srinivasan R."/>
            <person name="Hunt B.G."/>
        </authorList>
    </citation>
    <scope>NUCLEOTIDE SEQUENCE</scope>
    <source>
        <strain evidence="5">PL_HMW_Pooled</strain>
    </source>
</reference>
<protein>
    <submittedName>
        <fullName evidence="5">Leucine-rich repeat-containing protein 27</fullName>
    </submittedName>
</protein>
<name>A0AAE1I4D7_9NEOP</name>
<organism evidence="5 6">
    <name type="scientific">Frankliniella fusca</name>
    <dbReference type="NCBI Taxonomy" id="407009"/>
    <lineage>
        <taxon>Eukaryota</taxon>
        <taxon>Metazoa</taxon>
        <taxon>Ecdysozoa</taxon>
        <taxon>Arthropoda</taxon>
        <taxon>Hexapoda</taxon>
        <taxon>Insecta</taxon>
        <taxon>Pterygota</taxon>
        <taxon>Neoptera</taxon>
        <taxon>Paraneoptera</taxon>
        <taxon>Thysanoptera</taxon>
        <taxon>Terebrantia</taxon>
        <taxon>Thripoidea</taxon>
        <taxon>Thripidae</taxon>
        <taxon>Frankliniella</taxon>
    </lineage>
</organism>
<dbReference type="PROSITE" id="PS51450">
    <property type="entry name" value="LRR"/>
    <property type="match status" value="1"/>
</dbReference>
<feature type="compositionally biased region" description="Polar residues" evidence="4">
    <location>
        <begin position="1"/>
        <end position="10"/>
    </location>
</feature>
<dbReference type="Pfam" id="PF13855">
    <property type="entry name" value="LRR_8"/>
    <property type="match status" value="1"/>
</dbReference>
<keyword evidence="3" id="KW-0677">Repeat</keyword>
<evidence type="ECO:0000313" key="6">
    <source>
        <dbReference type="Proteomes" id="UP001219518"/>
    </source>
</evidence>
<dbReference type="GO" id="GO:0031012">
    <property type="term" value="C:extracellular matrix"/>
    <property type="evidence" value="ECO:0007669"/>
    <property type="project" value="TreeGrafter"/>
</dbReference>
<evidence type="ECO:0000256" key="4">
    <source>
        <dbReference type="SAM" id="MobiDB-lite"/>
    </source>
</evidence>
<dbReference type="PANTHER" id="PTHR24373">
    <property type="entry name" value="SLIT RELATED LEUCINE-RICH REPEAT NEURONAL PROTEIN"/>
    <property type="match status" value="1"/>
</dbReference>
<evidence type="ECO:0000313" key="5">
    <source>
        <dbReference type="EMBL" id="KAK3932160.1"/>
    </source>
</evidence>
<accession>A0AAE1I4D7</accession>
<proteinExistence type="predicted"/>
<sequence length="398" mass="45022">QTLSRSSSMPLTRVEDHPECRGEGCSTETYCKNSAKGELCLDLSNQSLFSVPLDDASEPQYLQFVFLQNNHIKMLPSYFFQCLPKLRHLDLRENKLMEIPVSIAGHANLEVLLLQNNELSTLPCELGQVPRLRKLQFSGNPIIWPPGKILSEGLDAILSFLREAYMEQLGRGDMDVISKANDYGAYSKNKYQSFHMQHVNHIIFNILITFIEECTKDVQNYTDVTSADNKMKHQSQNSFTLYGEKCLPASSTLFGTLEGKGTESSVQYEIKEKSVDEISPLKGKSKQLKGSAPLRKGTIYKDVKAPPMRPVASAGHAQAIMNGQPFPLGYRKRTASPTTTKIYETLLKKLWLNQLKCVLQSQDKALQKQKTLEALRQWRQEARVLKQTLSHHNWSGKI</sequence>